<evidence type="ECO:0000313" key="1">
    <source>
        <dbReference type="EMBL" id="CAI9921235.1"/>
    </source>
</evidence>
<organism evidence="1">
    <name type="scientific">Hexamita inflata</name>
    <dbReference type="NCBI Taxonomy" id="28002"/>
    <lineage>
        <taxon>Eukaryota</taxon>
        <taxon>Metamonada</taxon>
        <taxon>Diplomonadida</taxon>
        <taxon>Hexamitidae</taxon>
        <taxon>Hexamitinae</taxon>
        <taxon>Hexamita</taxon>
    </lineage>
</organism>
<name>A0AA86TLU3_9EUKA</name>
<dbReference type="EMBL" id="CAXDID020000411">
    <property type="protein sequence ID" value="CAL6088786.1"/>
    <property type="molecule type" value="Genomic_DNA"/>
</dbReference>
<gene>
    <name evidence="2" type="ORF">HINF_LOCUS64294</name>
    <name evidence="1" type="ORF">HINF_LOCUS8880</name>
</gene>
<proteinExistence type="predicted"/>
<accession>A0AA86TLU3</accession>
<comment type="caution">
    <text evidence="1">The sequence shown here is derived from an EMBL/GenBank/DDBJ whole genome shotgun (WGS) entry which is preliminary data.</text>
</comment>
<dbReference type="Gene3D" id="1.20.58.1520">
    <property type="match status" value="1"/>
</dbReference>
<reference evidence="2 3" key="2">
    <citation type="submission" date="2024-07" db="EMBL/GenBank/DDBJ databases">
        <authorList>
            <person name="Akdeniz Z."/>
        </authorList>
    </citation>
    <scope>NUCLEOTIDE SEQUENCE [LARGE SCALE GENOMIC DNA]</scope>
</reference>
<evidence type="ECO:0000313" key="3">
    <source>
        <dbReference type="Proteomes" id="UP001642409"/>
    </source>
</evidence>
<protein>
    <submittedName>
        <fullName evidence="1">Microtubule associated protein</fullName>
    </submittedName>
    <submittedName>
        <fullName evidence="2">Microtubule_associated protein</fullName>
    </submittedName>
</protein>
<sequence length="602" mass="69327">MNLPDLVQLISDTYNTSSQLWSVVGLPDTDTEERRSSFFTQLATTCQEFQQSQQAYLDFVNSQIVQLQQQVSELSVQLGMRVEVVDPKSSEKKWTVLHKLQCALKTLRDEFDTRLNQALRLVNEIQIKCDAADETYPELGNTFDCSIQNCFQNAVQILKLGPKMDQINRLQHLNEAIDKIIAPQFEQAHKLRSELLKVMNQLGRQQLIGLNENQEQIVNLTVNNQLQPKHNTFIQQVITSLQEEIANRVTEISQINEQILQLQQIQQIGMQLLTDKVEPHQLNQLLQPGSVLIRDGCVNDTYYAEVCAEKQRLSDLQENNCGIFIGLLIHKKYTLLSQINKQYERIANITVAHIIEHQREYRFESPIAKLFALMTEITTVQDLLAQIQPIKSTIDTFNELQLDQNELEHIMQDKTRFTSKSRDALQKRKREESLKKNLTQNFPKIMAALIIKLENMSSKLNLNNLNLNDFDVFWNKVAGNPVQISTKDLFGVNYYEIILEVLSKQDQQFKKRYQQFVEHFKRESSELRREIVASPVMNTMIIKTPAVNQKLNQKTKTPVQNMKVGVQNSMLKSSGTSRLVKSLVESTPVTLKKTVSKIPAMK</sequence>
<evidence type="ECO:0000313" key="2">
    <source>
        <dbReference type="EMBL" id="CAL6088786.1"/>
    </source>
</evidence>
<reference evidence="1" key="1">
    <citation type="submission" date="2023-06" db="EMBL/GenBank/DDBJ databases">
        <authorList>
            <person name="Kurt Z."/>
        </authorList>
    </citation>
    <scope>NUCLEOTIDE SEQUENCE</scope>
</reference>
<dbReference type="Proteomes" id="UP001642409">
    <property type="component" value="Unassembled WGS sequence"/>
</dbReference>
<dbReference type="EMBL" id="CATOUU010000218">
    <property type="protein sequence ID" value="CAI9921235.1"/>
    <property type="molecule type" value="Genomic_DNA"/>
</dbReference>
<dbReference type="AlphaFoldDB" id="A0AA86TLU3"/>
<dbReference type="Pfam" id="PF03999">
    <property type="entry name" value="MAP65_ASE1"/>
    <property type="match status" value="1"/>
</dbReference>
<keyword evidence="3" id="KW-1185">Reference proteome</keyword>